<comment type="caution">
    <text evidence="1">The sequence shown here is derived from an EMBL/GenBank/DDBJ whole genome shotgun (WGS) entry which is preliminary data.</text>
</comment>
<protein>
    <submittedName>
        <fullName evidence="1">Uncharacterized protein</fullName>
    </submittedName>
</protein>
<dbReference type="AlphaFoldDB" id="X0TDC0"/>
<dbReference type="EMBL" id="BARS01018172">
    <property type="protein sequence ID" value="GAF91508.1"/>
    <property type="molecule type" value="Genomic_DNA"/>
</dbReference>
<sequence>MSEETKAITVQRPAEIAASMVVLSEAKLTEIDDMMK</sequence>
<reference evidence="1" key="1">
    <citation type="journal article" date="2014" name="Front. Microbiol.">
        <title>High frequency of phylogenetically diverse reductive dehalogenase-homologous genes in deep subseafloor sedimentary metagenomes.</title>
        <authorList>
            <person name="Kawai M."/>
            <person name="Futagami T."/>
            <person name="Toyoda A."/>
            <person name="Takaki Y."/>
            <person name="Nishi S."/>
            <person name="Hori S."/>
            <person name="Arai W."/>
            <person name="Tsubouchi T."/>
            <person name="Morono Y."/>
            <person name="Uchiyama I."/>
            <person name="Ito T."/>
            <person name="Fujiyama A."/>
            <person name="Inagaki F."/>
            <person name="Takami H."/>
        </authorList>
    </citation>
    <scope>NUCLEOTIDE SEQUENCE</scope>
    <source>
        <strain evidence="1">Expedition CK06-06</strain>
    </source>
</reference>
<name>X0TDC0_9ZZZZ</name>
<feature type="non-terminal residue" evidence="1">
    <location>
        <position position="36"/>
    </location>
</feature>
<gene>
    <name evidence="1" type="ORF">S01H1_29607</name>
</gene>
<accession>X0TDC0</accession>
<proteinExistence type="predicted"/>
<evidence type="ECO:0000313" key="1">
    <source>
        <dbReference type="EMBL" id="GAF91508.1"/>
    </source>
</evidence>
<organism evidence="1">
    <name type="scientific">marine sediment metagenome</name>
    <dbReference type="NCBI Taxonomy" id="412755"/>
    <lineage>
        <taxon>unclassified sequences</taxon>
        <taxon>metagenomes</taxon>
        <taxon>ecological metagenomes</taxon>
    </lineage>
</organism>